<reference evidence="5 6" key="1">
    <citation type="submission" date="2016-04" db="EMBL/GenBank/DDBJ databases">
        <title>Draft genome sequence of freshwater magnetotactic bacteria Magnetospirillum marisnigri SP-1 and Magnetospirillum moscoviense BB-1.</title>
        <authorList>
            <person name="Koziaeva V."/>
            <person name="Dziuba M.V."/>
            <person name="Ivanov T.M."/>
            <person name="Kuznetsov B."/>
            <person name="Grouzdev D.S."/>
        </authorList>
    </citation>
    <scope>NUCLEOTIDE SEQUENCE [LARGE SCALE GENOMIC DNA]</scope>
    <source>
        <strain evidence="5 6">BB-1</strain>
    </source>
</reference>
<keyword evidence="3" id="KW-1133">Transmembrane helix</keyword>
<dbReference type="PANTHER" id="PTHR32089">
    <property type="entry name" value="METHYL-ACCEPTING CHEMOTAXIS PROTEIN MCPB"/>
    <property type="match status" value="1"/>
</dbReference>
<dbReference type="Pfam" id="PF00015">
    <property type="entry name" value="MCPsignal"/>
    <property type="match status" value="1"/>
</dbReference>
<dbReference type="Gene3D" id="1.10.287.950">
    <property type="entry name" value="Methyl-accepting chemotaxis protein"/>
    <property type="match status" value="1"/>
</dbReference>
<dbReference type="PANTHER" id="PTHR32089:SF112">
    <property type="entry name" value="LYSOZYME-LIKE PROTEIN-RELATED"/>
    <property type="match status" value="1"/>
</dbReference>
<keyword evidence="1 2" id="KW-0807">Transducer</keyword>
<evidence type="ECO:0000256" key="3">
    <source>
        <dbReference type="SAM" id="Phobius"/>
    </source>
</evidence>
<dbReference type="InterPro" id="IPR004089">
    <property type="entry name" value="MCPsignal_dom"/>
</dbReference>
<dbReference type="OrthoDB" id="7293398at2"/>
<dbReference type="GO" id="GO:0016020">
    <property type="term" value="C:membrane"/>
    <property type="evidence" value="ECO:0007669"/>
    <property type="project" value="InterPro"/>
</dbReference>
<dbReference type="STRING" id="1437059.A6A05_06440"/>
<name>A0A178MYZ4_9PROT</name>
<evidence type="ECO:0000313" key="6">
    <source>
        <dbReference type="Proteomes" id="UP000078543"/>
    </source>
</evidence>
<sequence>MSVFDDVRIGAKIAVIPVVATLGMVVIAIVGMMGLAKQERALDDIADIAFAKSVKTAELSGVIQAAHSDLYRLLTWNAAGVDAKQMDKVESAFHGAVATAESSIGAYRKGYELSAEEAQLLGKLDKALALYKENTHHVLSMQALDFTAAVSFMWTAEDNFQEVVKLINDIASQTNLLALNATIEAARAGEAGKGFAVVAQEVKSLANQTARATNEIAGEISAMKEATDEAVRAIDGIVATIGRVSEALAAIAGAVAEQGRATGEISTSVSEAADGTRIVSDGIGEVRRVAEDVGAAAANVHSTTEGLVGEFARLQSEVDSLVHRLRTA</sequence>
<feature type="transmembrane region" description="Helical" evidence="3">
    <location>
        <begin position="13"/>
        <end position="35"/>
    </location>
</feature>
<dbReference type="EMBL" id="LWQU01000032">
    <property type="protein sequence ID" value="OAN64516.1"/>
    <property type="molecule type" value="Genomic_DNA"/>
</dbReference>
<evidence type="ECO:0000313" key="5">
    <source>
        <dbReference type="EMBL" id="OAN64516.1"/>
    </source>
</evidence>
<evidence type="ECO:0000256" key="1">
    <source>
        <dbReference type="ARBA" id="ARBA00023224"/>
    </source>
</evidence>
<evidence type="ECO:0000259" key="4">
    <source>
        <dbReference type="PROSITE" id="PS50111"/>
    </source>
</evidence>
<proteinExistence type="predicted"/>
<gene>
    <name evidence="5" type="ORF">A6A05_06440</name>
</gene>
<accession>A0A178MYZ4</accession>
<dbReference type="Proteomes" id="UP000078543">
    <property type="component" value="Unassembled WGS sequence"/>
</dbReference>
<organism evidence="5 6">
    <name type="scientific">Magnetospirillum moscoviense</name>
    <dbReference type="NCBI Taxonomy" id="1437059"/>
    <lineage>
        <taxon>Bacteria</taxon>
        <taxon>Pseudomonadati</taxon>
        <taxon>Pseudomonadota</taxon>
        <taxon>Alphaproteobacteria</taxon>
        <taxon>Rhodospirillales</taxon>
        <taxon>Rhodospirillaceae</taxon>
        <taxon>Magnetospirillum</taxon>
    </lineage>
</organism>
<feature type="domain" description="Methyl-accepting transducer" evidence="4">
    <location>
        <begin position="158"/>
        <end position="301"/>
    </location>
</feature>
<dbReference type="RefSeq" id="WP_082910620.1">
    <property type="nucleotide sequence ID" value="NZ_LWQU01000032.1"/>
</dbReference>
<dbReference type="SUPFAM" id="SSF58104">
    <property type="entry name" value="Methyl-accepting chemotaxis protein (MCP) signaling domain"/>
    <property type="match status" value="1"/>
</dbReference>
<dbReference type="GO" id="GO:0007165">
    <property type="term" value="P:signal transduction"/>
    <property type="evidence" value="ECO:0007669"/>
    <property type="project" value="UniProtKB-KW"/>
</dbReference>
<comment type="caution">
    <text evidence="5">The sequence shown here is derived from an EMBL/GenBank/DDBJ whole genome shotgun (WGS) entry which is preliminary data.</text>
</comment>
<keyword evidence="3" id="KW-0812">Transmembrane</keyword>
<dbReference type="PROSITE" id="PS50111">
    <property type="entry name" value="CHEMOTAXIS_TRANSDUC_2"/>
    <property type="match status" value="1"/>
</dbReference>
<keyword evidence="6" id="KW-1185">Reference proteome</keyword>
<keyword evidence="3" id="KW-0472">Membrane</keyword>
<evidence type="ECO:0000256" key="2">
    <source>
        <dbReference type="PROSITE-ProRule" id="PRU00284"/>
    </source>
</evidence>
<protein>
    <recommendedName>
        <fullName evidence="4">Methyl-accepting transducer domain-containing protein</fullName>
    </recommendedName>
</protein>
<dbReference type="SMART" id="SM00283">
    <property type="entry name" value="MA"/>
    <property type="match status" value="1"/>
</dbReference>
<dbReference type="AlphaFoldDB" id="A0A178MYZ4"/>